<dbReference type="InParanoid" id="A0A0G4FLJ4"/>
<feature type="region of interest" description="Disordered" evidence="1">
    <location>
        <begin position="490"/>
        <end position="525"/>
    </location>
</feature>
<proteinExistence type="predicted"/>
<name>A0A0G4FLJ4_VITBC</name>
<gene>
    <name evidence="2" type="ORF">Vbra_15681</name>
</gene>
<evidence type="ECO:0000256" key="1">
    <source>
        <dbReference type="SAM" id="MobiDB-lite"/>
    </source>
</evidence>
<evidence type="ECO:0000313" key="3">
    <source>
        <dbReference type="Proteomes" id="UP000041254"/>
    </source>
</evidence>
<dbReference type="AlphaFoldDB" id="A0A0G4FLJ4"/>
<feature type="compositionally biased region" description="Basic and acidic residues" evidence="1">
    <location>
        <begin position="17"/>
        <end position="30"/>
    </location>
</feature>
<feature type="compositionally biased region" description="Acidic residues" evidence="1">
    <location>
        <begin position="494"/>
        <end position="506"/>
    </location>
</feature>
<reference evidence="2 3" key="1">
    <citation type="submission" date="2014-11" db="EMBL/GenBank/DDBJ databases">
        <authorList>
            <person name="Zhu J."/>
            <person name="Qi W."/>
            <person name="Song R."/>
        </authorList>
    </citation>
    <scope>NUCLEOTIDE SEQUENCE [LARGE SCALE GENOMIC DNA]</scope>
</reference>
<sequence>MADKPVPRVKNPGKSSQKRENQKESEREQLPELIKLVAKEPGFEDTEVKYGAALPPGVTKITFLAASWEKDELFANMAHATGCLHNLVDGYVAQARSEMIAGRTNDNLTKTRRTNIVKLEKSFTGVFKLLEEHMAEAESMACVFATHMTINYTLIQLLRFVAGLHKRRPEYGSYCNSVRDSMFSNRYTPVKDRGRNHRLCKMADEPVPRTKASGKSAPLPAEGKGDTDDEGAAPDGASLFLCHAHIGPATDGPTQEAAGTPEATALDVLSVFSPAGRFMLQYSSEVAIIEGHLASGQRVVLKCDIPLGFAQRPEDASSTILRERPRRPPVTRVARGGARGSLAPTTGVLPIRLLPKEWHDYIIIDKTRVPEDLADRPNAAYKRVVMGIQGHFYISISEYISFLTPSVAERLRHRKTASKPQSSRKETGGISMGRAAGGSPHTRHIYTHSQLFHVSVCYLPVCDAMLASPDFCPRPMELCISAETLAASRAAAEQQDEADGDEEWEADSISPYDDQQEVTTAAEEDPIWSNSVSLTDLFAARADLPTANCLVNKIKRLQTTLKELGIAPHHIRSLALSLLVSQAEIFAAAWCTGMPAAITCWSSGGPPARVKGRRGRRVS</sequence>
<dbReference type="VEuPathDB" id="CryptoDB:Vbra_15681"/>
<feature type="region of interest" description="Disordered" evidence="1">
    <location>
        <begin position="413"/>
        <end position="439"/>
    </location>
</feature>
<dbReference type="Proteomes" id="UP000041254">
    <property type="component" value="Unassembled WGS sequence"/>
</dbReference>
<dbReference type="EMBL" id="CDMY01000460">
    <property type="protein sequence ID" value="CEM14880.1"/>
    <property type="molecule type" value="Genomic_DNA"/>
</dbReference>
<feature type="region of interest" description="Disordered" evidence="1">
    <location>
        <begin position="203"/>
        <end position="232"/>
    </location>
</feature>
<feature type="region of interest" description="Disordered" evidence="1">
    <location>
        <begin position="1"/>
        <end position="31"/>
    </location>
</feature>
<accession>A0A0G4FLJ4</accession>
<evidence type="ECO:0000313" key="2">
    <source>
        <dbReference type="EMBL" id="CEM14880.1"/>
    </source>
</evidence>
<organism evidence="2 3">
    <name type="scientific">Vitrella brassicaformis (strain CCMP3155)</name>
    <dbReference type="NCBI Taxonomy" id="1169540"/>
    <lineage>
        <taxon>Eukaryota</taxon>
        <taxon>Sar</taxon>
        <taxon>Alveolata</taxon>
        <taxon>Colpodellida</taxon>
        <taxon>Vitrellaceae</taxon>
        <taxon>Vitrella</taxon>
    </lineage>
</organism>
<keyword evidence="3" id="KW-1185">Reference proteome</keyword>
<protein>
    <submittedName>
        <fullName evidence="2">Uncharacterized protein</fullName>
    </submittedName>
</protein>